<dbReference type="EMBL" id="BBLT01000002">
    <property type="protein sequence ID" value="GAL83990.1"/>
    <property type="molecule type" value="Genomic_DNA"/>
</dbReference>
<keyword evidence="1" id="KW-0812">Transmembrane</keyword>
<feature type="transmembrane region" description="Helical" evidence="1">
    <location>
        <begin position="112"/>
        <end position="129"/>
    </location>
</feature>
<keyword evidence="1" id="KW-1133">Transmembrane helix</keyword>
<dbReference type="AlphaFoldDB" id="A0A098LAP2"/>
<gene>
    <name evidence="2" type="ORF">MYP_1218</name>
</gene>
<dbReference type="RefSeq" id="WP_045459821.1">
    <property type="nucleotide sequence ID" value="NZ_BBLT01000002.1"/>
</dbReference>
<protein>
    <submittedName>
        <fullName evidence="2">Uncharacterized protein</fullName>
    </submittedName>
</protein>
<reference evidence="2 3" key="1">
    <citation type="submission" date="2014-09" db="EMBL/GenBank/DDBJ databases">
        <title>Sporocytophaga myxococcoides PG-01 genome sequencing.</title>
        <authorList>
            <person name="Liu L."/>
            <person name="Gao P.J."/>
            <person name="Chen G.J."/>
            <person name="Wang L.S."/>
        </authorList>
    </citation>
    <scope>NUCLEOTIDE SEQUENCE [LARGE SCALE GENOMIC DNA]</scope>
    <source>
        <strain evidence="2 3">PG-01</strain>
    </source>
</reference>
<evidence type="ECO:0000313" key="3">
    <source>
        <dbReference type="Proteomes" id="UP000030185"/>
    </source>
</evidence>
<comment type="caution">
    <text evidence="2">The sequence shown here is derived from an EMBL/GenBank/DDBJ whole genome shotgun (WGS) entry which is preliminary data.</text>
</comment>
<evidence type="ECO:0000313" key="2">
    <source>
        <dbReference type="EMBL" id="GAL83990.1"/>
    </source>
</evidence>
<name>A0A098LAP2_9BACT</name>
<accession>A0A098LAP2</accession>
<keyword evidence="3" id="KW-1185">Reference proteome</keyword>
<feature type="transmembrane region" description="Helical" evidence="1">
    <location>
        <begin position="46"/>
        <end position="66"/>
    </location>
</feature>
<feature type="transmembrane region" description="Helical" evidence="1">
    <location>
        <begin position="186"/>
        <end position="208"/>
    </location>
</feature>
<dbReference type="Proteomes" id="UP000030185">
    <property type="component" value="Unassembled WGS sequence"/>
</dbReference>
<evidence type="ECO:0000256" key="1">
    <source>
        <dbReference type="SAM" id="Phobius"/>
    </source>
</evidence>
<keyword evidence="1" id="KW-0472">Membrane</keyword>
<organism evidence="2 3">
    <name type="scientific">Sporocytophaga myxococcoides</name>
    <dbReference type="NCBI Taxonomy" id="153721"/>
    <lineage>
        <taxon>Bacteria</taxon>
        <taxon>Pseudomonadati</taxon>
        <taxon>Bacteroidota</taxon>
        <taxon>Cytophagia</taxon>
        <taxon>Cytophagales</taxon>
        <taxon>Cytophagaceae</taxon>
        <taxon>Sporocytophaga</taxon>
    </lineage>
</organism>
<dbReference type="OrthoDB" id="9818586at2"/>
<sequence length="279" mass="32805">MFKNVRKKISSLLRKPPRESIDKFEEKILESLITAYIDASKRTRQIFLILNIAGIIIFIAEFNRVFSWLHYFRENKNLVKDPQQESFQNIIYDKFELIEIPVIGIQFSVSDIILVGMLGFVVIATWYYFSARRQHHVVSELLERSRNSDNLHIKRYLYFGIVNQSVFLTGSDVDTIDFKKKSSYRIVAQILQAFLVILPFSLIAFELFRLYNYGGFYPDGKMCWDMTKGQRTDIIVRLIIGLALGLYSFNIWNDIRKLMEATKWKLREMGREAEVPEKG</sequence>
<feature type="transmembrane region" description="Helical" evidence="1">
    <location>
        <begin position="234"/>
        <end position="253"/>
    </location>
</feature>
<proteinExistence type="predicted"/>